<organism evidence="14 15">
    <name type="scientific">Amanita thiersii Skay4041</name>
    <dbReference type="NCBI Taxonomy" id="703135"/>
    <lineage>
        <taxon>Eukaryota</taxon>
        <taxon>Fungi</taxon>
        <taxon>Dikarya</taxon>
        <taxon>Basidiomycota</taxon>
        <taxon>Agaricomycotina</taxon>
        <taxon>Agaricomycetes</taxon>
        <taxon>Agaricomycetidae</taxon>
        <taxon>Agaricales</taxon>
        <taxon>Pluteineae</taxon>
        <taxon>Amanitaceae</taxon>
        <taxon>Amanita</taxon>
    </lineage>
</organism>
<keyword evidence="5" id="KW-0378">Hydrolase</keyword>
<evidence type="ECO:0000256" key="2">
    <source>
        <dbReference type="ARBA" id="ARBA00006897"/>
    </source>
</evidence>
<evidence type="ECO:0000256" key="8">
    <source>
        <dbReference type="ARBA" id="ARBA00023136"/>
    </source>
</evidence>
<keyword evidence="4 12" id="KW-0812">Transmembrane</keyword>
<dbReference type="STRING" id="703135.A0A2A9ND78"/>
<dbReference type="EMBL" id="KZ302123">
    <property type="protein sequence ID" value="PFH47264.1"/>
    <property type="molecule type" value="Genomic_DNA"/>
</dbReference>
<proteinExistence type="inferred from homology"/>
<feature type="transmembrane region" description="Helical" evidence="12">
    <location>
        <begin position="16"/>
        <end position="35"/>
    </location>
</feature>
<evidence type="ECO:0000256" key="3">
    <source>
        <dbReference type="ARBA" id="ARBA00022670"/>
    </source>
</evidence>
<keyword evidence="7 12" id="KW-1133">Transmembrane helix</keyword>
<dbReference type="PANTHER" id="PTHR13046">
    <property type="entry name" value="PROTEASE U48 CAAX PRENYL PROTEASE RCE1"/>
    <property type="match status" value="1"/>
</dbReference>
<dbReference type="InterPro" id="IPR003675">
    <property type="entry name" value="Rce1/LyrA-like_dom"/>
</dbReference>
<gene>
    <name evidence="14" type="ORF">AMATHDRAFT_152548</name>
</gene>
<reference evidence="14 15" key="1">
    <citation type="submission" date="2014-02" db="EMBL/GenBank/DDBJ databases">
        <title>Transposable element dynamics among asymbiotic and ectomycorrhizal Amanita fungi.</title>
        <authorList>
            <consortium name="DOE Joint Genome Institute"/>
            <person name="Hess J."/>
            <person name="Skrede I."/>
            <person name="Wolfe B."/>
            <person name="LaButti K."/>
            <person name="Ohm R.A."/>
            <person name="Grigoriev I.V."/>
            <person name="Pringle A."/>
        </authorList>
    </citation>
    <scope>NUCLEOTIDE SEQUENCE [LARGE SCALE GENOMIC DNA]</scope>
    <source>
        <strain evidence="14 15">SKay4041</strain>
    </source>
</reference>
<name>A0A2A9ND78_9AGAR</name>
<evidence type="ECO:0000256" key="12">
    <source>
        <dbReference type="SAM" id="Phobius"/>
    </source>
</evidence>
<dbReference type="GO" id="GO:0004222">
    <property type="term" value="F:metalloendopeptidase activity"/>
    <property type="evidence" value="ECO:0007669"/>
    <property type="project" value="InterPro"/>
</dbReference>
<evidence type="ECO:0000256" key="10">
    <source>
        <dbReference type="ARBA" id="ARBA00049729"/>
    </source>
</evidence>
<keyword evidence="3" id="KW-0645">Protease</keyword>
<evidence type="ECO:0000259" key="13">
    <source>
        <dbReference type="Pfam" id="PF02517"/>
    </source>
</evidence>
<evidence type="ECO:0000256" key="5">
    <source>
        <dbReference type="ARBA" id="ARBA00022801"/>
    </source>
</evidence>
<dbReference type="OrthoDB" id="271604at2759"/>
<evidence type="ECO:0000256" key="4">
    <source>
        <dbReference type="ARBA" id="ARBA00022692"/>
    </source>
</evidence>
<dbReference type="EC" id="3.4.26.1" evidence="10"/>
<evidence type="ECO:0000256" key="7">
    <source>
        <dbReference type="ARBA" id="ARBA00022989"/>
    </source>
</evidence>
<comment type="subcellular location">
    <subcellularLocation>
        <location evidence="1">Endoplasmic reticulum membrane</location>
        <topology evidence="1">Multi-pass membrane protein</topology>
    </subcellularLocation>
</comment>
<keyword evidence="15" id="KW-1185">Reference proteome</keyword>
<dbReference type="PANTHER" id="PTHR13046:SF0">
    <property type="entry name" value="CAAX PRENYL PROTEASE 2"/>
    <property type="match status" value="1"/>
</dbReference>
<protein>
    <recommendedName>
        <fullName evidence="10">intramembrane prenyl-peptidase Rce1</fullName>
        <ecNumber evidence="10">3.4.26.1</ecNumber>
    </recommendedName>
</protein>
<dbReference type="GO" id="GO:0071586">
    <property type="term" value="P:CAAX-box protein processing"/>
    <property type="evidence" value="ECO:0007669"/>
    <property type="project" value="InterPro"/>
</dbReference>
<evidence type="ECO:0000256" key="9">
    <source>
        <dbReference type="ARBA" id="ARBA00047280"/>
    </source>
</evidence>
<feature type="transmembrane region" description="Helical" evidence="12">
    <location>
        <begin position="238"/>
        <end position="259"/>
    </location>
</feature>
<dbReference type="Proteomes" id="UP000242287">
    <property type="component" value="Unassembled WGS sequence"/>
</dbReference>
<comment type="catalytic activity">
    <reaction evidence="9">
        <text>Hydrolyzes the peptide bond -P2-(S-farnesyl or geranylgeranyl)C-P1'-P2'-P3'-COOH where P1' and P2' are amino acids with aliphatic sidechains and P3' is any C-terminal residue.</text>
        <dbReference type="EC" id="3.4.26.1"/>
    </reaction>
</comment>
<keyword evidence="8 12" id="KW-0472">Membrane</keyword>
<evidence type="ECO:0000256" key="1">
    <source>
        <dbReference type="ARBA" id="ARBA00004477"/>
    </source>
</evidence>
<evidence type="ECO:0000256" key="11">
    <source>
        <dbReference type="SAM" id="MobiDB-lite"/>
    </source>
</evidence>
<evidence type="ECO:0000313" key="14">
    <source>
        <dbReference type="EMBL" id="PFH47264.1"/>
    </source>
</evidence>
<feature type="region of interest" description="Disordered" evidence="11">
    <location>
        <begin position="45"/>
        <end position="66"/>
    </location>
</feature>
<keyword evidence="6" id="KW-0256">Endoplasmic reticulum</keyword>
<evidence type="ECO:0000313" key="15">
    <source>
        <dbReference type="Proteomes" id="UP000242287"/>
    </source>
</evidence>
<evidence type="ECO:0000256" key="6">
    <source>
        <dbReference type="ARBA" id="ARBA00022824"/>
    </source>
</evidence>
<comment type="similarity">
    <text evidence="2">Belongs to the peptidase U48 family.</text>
</comment>
<dbReference type="InterPro" id="IPR039731">
    <property type="entry name" value="Rce1"/>
</dbReference>
<dbReference type="AlphaFoldDB" id="A0A2A9ND78"/>
<dbReference type="GO" id="GO:0005789">
    <property type="term" value="C:endoplasmic reticulum membrane"/>
    <property type="evidence" value="ECO:0007669"/>
    <property type="project" value="UniProtKB-SubCell"/>
</dbReference>
<dbReference type="Pfam" id="PF02517">
    <property type="entry name" value="Rce1-like"/>
    <property type="match status" value="1"/>
</dbReference>
<feature type="domain" description="CAAX prenyl protease 2/Lysostaphin resistance protein A-like" evidence="13">
    <location>
        <begin position="168"/>
        <end position="278"/>
    </location>
</feature>
<sequence>MSLPPPPPLVEQLTTTQAHVLALAFASAYVGSLYMSRHTRLSFAKGSSGSEQQQQPQVRMKERHERWRDDDEVIRARLTVCACVTVGCCAAVLGVQWCHGSPSTRLLGLHTLSLRVPSSLSTLSEALTPHLLTPLLFAGPLYTTFLDRALPFMTFWSIQHDIVDKFTSWQGLRNYILGPITEELVFRSCILAVTYMAGTGRKSMIFLTPLYFGLAHVHRAWETFNMLGRTRTAAKQSILMSTFQFAYTTLFGSYCAYLFLRTGTVLPPITAHAFCNVMGLPQVGYEMRRFSEKRWWILLAYIFGIIGFVNRLEPWTRTRGSLFWT</sequence>
<accession>A0A2A9ND78</accession>
<feature type="transmembrane region" description="Helical" evidence="12">
    <location>
        <begin position="295"/>
        <end position="312"/>
    </location>
</feature>